<organism evidence="3 4">
    <name type="scientific">Aquimarina rubra</name>
    <dbReference type="NCBI Taxonomy" id="1920033"/>
    <lineage>
        <taxon>Bacteria</taxon>
        <taxon>Pseudomonadati</taxon>
        <taxon>Bacteroidota</taxon>
        <taxon>Flavobacteriia</taxon>
        <taxon>Flavobacteriales</taxon>
        <taxon>Flavobacteriaceae</taxon>
        <taxon>Aquimarina</taxon>
    </lineage>
</organism>
<dbReference type="InterPro" id="IPR013022">
    <property type="entry name" value="Xyl_isomerase-like_TIM-brl"/>
</dbReference>
<keyword evidence="1 3" id="KW-0413">Isomerase</keyword>
<reference evidence="4" key="1">
    <citation type="journal article" date="2019" name="Int. J. Syst. Evol. Microbiol.">
        <title>The Global Catalogue of Microorganisms (GCM) 10K type strain sequencing project: providing services to taxonomists for standard genome sequencing and annotation.</title>
        <authorList>
            <consortium name="The Broad Institute Genomics Platform"/>
            <consortium name="The Broad Institute Genome Sequencing Center for Infectious Disease"/>
            <person name="Wu L."/>
            <person name="Ma J."/>
        </authorList>
    </citation>
    <scope>NUCLEOTIDE SEQUENCE [LARGE SCALE GENOMIC DNA]</scope>
    <source>
        <strain evidence="4">KCTC 52274</strain>
    </source>
</reference>
<name>A0ABW5LCA3_9FLAO</name>
<proteinExistence type="predicted"/>
<dbReference type="SUPFAM" id="SSF51658">
    <property type="entry name" value="Xylose isomerase-like"/>
    <property type="match status" value="1"/>
</dbReference>
<dbReference type="Proteomes" id="UP001597319">
    <property type="component" value="Unassembled WGS sequence"/>
</dbReference>
<dbReference type="Pfam" id="PF01261">
    <property type="entry name" value="AP_endonuc_2"/>
    <property type="match status" value="1"/>
</dbReference>
<dbReference type="PANTHER" id="PTHR43489">
    <property type="entry name" value="ISOMERASE"/>
    <property type="match status" value="1"/>
</dbReference>
<dbReference type="Gene3D" id="3.20.20.150">
    <property type="entry name" value="Divalent-metal-dependent TIM barrel enzymes"/>
    <property type="match status" value="1"/>
</dbReference>
<protein>
    <submittedName>
        <fullName evidence="3">Hydroxypyruvate isomerase family protein</fullName>
    </submittedName>
</protein>
<evidence type="ECO:0000259" key="2">
    <source>
        <dbReference type="Pfam" id="PF01261"/>
    </source>
</evidence>
<gene>
    <name evidence="3" type="ORF">ACFSR1_01375</name>
</gene>
<evidence type="ECO:0000313" key="4">
    <source>
        <dbReference type="Proteomes" id="UP001597319"/>
    </source>
</evidence>
<feature type="domain" description="Xylose isomerase-like TIM barrel" evidence="2">
    <location>
        <begin position="91"/>
        <end position="288"/>
    </location>
</feature>
<evidence type="ECO:0000256" key="1">
    <source>
        <dbReference type="ARBA" id="ARBA00023235"/>
    </source>
</evidence>
<accession>A0ABW5LCA3</accession>
<evidence type="ECO:0000313" key="3">
    <source>
        <dbReference type="EMBL" id="MFD2561298.1"/>
    </source>
</evidence>
<keyword evidence="4" id="KW-1185">Reference proteome</keyword>
<dbReference type="RefSeq" id="WP_378288889.1">
    <property type="nucleotide sequence ID" value="NZ_JBHULE010000002.1"/>
</dbReference>
<dbReference type="GO" id="GO:0016853">
    <property type="term" value="F:isomerase activity"/>
    <property type="evidence" value="ECO:0007669"/>
    <property type="project" value="UniProtKB-KW"/>
</dbReference>
<comment type="caution">
    <text evidence="3">The sequence shown here is derived from an EMBL/GenBank/DDBJ whole genome shotgun (WGS) entry which is preliminary data.</text>
</comment>
<dbReference type="InterPro" id="IPR036237">
    <property type="entry name" value="Xyl_isomerase-like_sf"/>
</dbReference>
<dbReference type="PANTHER" id="PTHR43489:SF3">
    <property type="entry name" value="XYLOSE ISOMERASE DOMAIN PROTEIN TIM BARREL"/>
    <property type="match status" value="1"/>
</dbReference>
<sequence length="296" mass="33175">MLKVNRRKAIKNLSFGIGALGFGGTIMGHSVSEKVLGSFQSALKGNINHSVCRWCYQNIPLERFAEKSKDMGIKAIDLLKPEEWRIVMKQGLSCSLATDTFASITNGFNDPKNHSELQRKYQNLISQASHSGIQQVIVFSGNRKGISNEIGLENCAKGLNPLVKYAEKNNVTLIMELLNSKVDHKDYQCDHTPWGVSLVDKIGSTSFKLLYDIYHMQIMEGDIIATINKYHEYIAHYHTGGVPGRHEINHTQELNYPAIMKAIFTNGFTGYVAQEFIPTYKDSLEALKEGIMICDV</sequence>
<dbReference type="EMBL" id="JBHULE010000002">
    <property type="protein sequence ID" value="MFD2561298.1"/>
    <property type="molecule type" value="Genomic_DNA"/>
</dbReference>
<dbReference type="InterPro" id="IPR050417">
    <property type="entry name" value="Sugar_Epim/Isomerase"/>
</dbReference>